<dbReference type="PANTHER" id="PTHR35333:SF3">
    <property type="entry name" value="BETA-LACTAMASE-TYPE TRANSPEPTIDASE FOLD CONTAINING PROTEIN"/>
    <property type="match status" value="1"/>
</dbReference>
<dbReference type="Gene3D" id="3.40.710.10">
    <property type="entry name" value="DD-peptidase/beta-lactamase superfamily"/>
    <property type="match status" value="1"/>
</dbReference>
<protein>
    <recommendedName>
        <fullName evidence="3">Beta-lactamase class A catalytic domain-containing protein</fullName>
    </recommendedName>
</protein>
<feature type="domain" description="Beta-lactamase class A catalytic" evidence="3">
    <location>
        <begin position="123"/>
        <end position="259"/>
    </location>
</feature>
<dbReference type="AlphaFoldDB" id="H5UTX9"/>
<keyword evidence="2" id="KW-0732">Signal</keyword>
<dbReference type="GO" id="GO:0008800">
    <property type="term" value="F:beta-lactamase activity"/>
    <property type="evidence" value="ECO:0007669"/>
    <property type="project" value="InterPro"/>
</dbReference>
<evidence type="ECO:0000313" key="4">
    <source>
        <dbReference type="EMBL" id="GAB49187.1"/>
    </source>
</evidence>
<evidence type="ECO:0000313" key="5">
    <source>
        <dbReference type="Proteomes" id="UP000004367"/>
    </source>
</evidence>
<dbReference type="InterPro" id="IPR012338">
    <property type="entry name" value="Beta-lactam/transpept-like"/>
</dbReference>
<dbReference type="InterPro" id="IPR000871">
    <property type="entry name" value="Beta-lactam_class-A"/>
</dbReference>
<evidence type="ECO:0000256" key="2">
    <source>
        <dbReference type="SAM" id="SignalP"/>
    </source>
</evidence>
<dbReference type="RefSeq" id="WP_009483084.1">
    <property type="nucleotide sequence ID" value="NZ_BAFE01000075.1"/>
</dbReference>
<evidence type="ECO:0000259" key="3">
    <source>
        <dbReference type="Pfam" id="PF13354"/>
    </source>
</evidence>
<proteinExistence type="predicted"/>
<feature type="signal peptide" evidence="2">
    <location>
        <begin position="1"/>
        <end position="28"/>
    </location>
</feature>
<dbReference type="InterPro" id="IPR045155">
    <property type="entry name" value="Beta-lactam_cat"/>
</dbReference>
<dbReference type="eggNOG" id="COG2367">
    <property type="taxonomic scope" value="Bacteria"/>
</dbReference>
<comment type="caution">
    <text evidence="4">The sequence shown here is derived from an EMBL/GenBank/DDBJ whole genome shotgun (WGS) entry which is preliminary data.</text>
</comment>
<reference evidence="4 5" key="1">
    <citation type="submission" date="2012-02" db="EMBL/GenBank/DDBJ databases">
        <title>Whole genome shotgun sequence of Mobilicoccus pelagius NBRC 104925.</title>
        <authorList>
            <person name="Yoshida Y."/>
            <person name="Hosoyama A."/>
            <person name="Tsuchikane K."/>
            <person name="Katsumata H."/>
            <person name="Yamazaki S."/>
            <person name="Fujita N."/>
        </authorList>
    </citation>
    <scope>NUCLEOTIDE SEQUENCE [LARGE SCALE GENOMIC DNA]</scope>
    <source>
        <strain evidence="4 5">NBRC 104925</strain>
    </source>
</reference>
<organism evidence="4 5">
    <name type="scientific">Mobilicoccus pelagius NBRC 104925</name>
    <dbReference type="NCBI Taxonomy" id="1089455"/>
    <lineage>
        <taxon>Bacteria</taxon>
        <taxon>Bacillati</taxon>
        <taxon>Actinomycetota</taxon>
        <taxon>Actinomycetes</taxon>
        <taxon>Micrococcales</taxon>
        <taxon>Dermatophilaceae</taxon>
        <taxon>Mobilicoccus</taxon>
    </lineage>
</organism>
<dbReference type="EMBL" id="BAFE01000075">
    <property type="protein sequence ID" value="GAB49187.1"/>
    <property type="molecule type" value="Genomic_DNA"/>
</dbReference>
<accession>H5UTX9</accession>
<keyword evidence="5" id="KW-1185">Reference proteome</keyword>
<dbReference type="SUPFAM" id="SSF56601">
    <property type="entry name" value="beta-lactamase/transpeptidase-like"/>
    <property type="match status" value="1"/>
</dbReference>
<sequence length="319" mass="34154">MGAWWAGRRAGVVGGVVAAAMACAPAVAVPSASAVTPGPEMASATPAASDRKSPSFSDRDVARMLGKGADDVSFSVRDRGTGETYTYNGGFRNTTASIVKVLVLTTIVRERREDGRGLSSKQRALAERMIRYSDNDATTSLFSQAGGRAAVQRTADDLGMTRTKVKGAWGTTTTSAADQRLLMDKLVDGTPHLEKRDRAYILQLMGRVTPEQRWGVGSVPKGTRVAVKNGWLPLEPRGWRINSIGSVKGDGRDYTLAILSYDNGSMESGVERARKVSEYVWRTLGSSADVASEGATPSGRRPTPFWIRRGAALPPHPIV</sequence>
<dbReference type="OrthoDB" id="5181100at2"/>
<feature type="region of interest" description="Disordered" evidence="1">
    <location>
        <begin position="33"/>
        <end position="57"/>
    </location>
</feature>
<feature type="chain" id="PRO_5038528141" description="Beta-lactamase class A catalytic domain-containing protein" evidence="2">
    <location>
        <begin position="29"/>
        <end position="319"/>
    </location>
</feature>
<dbReference type="GO" id="GO:0046677">
    <property type="term" value="P:response to antibiotic"/>
    <property type="evidence" value="ECO:0007669"/>
    <property type="project" value="InterPro"/>
</dbReference>
<dbReference type="Proteomes" id="UP000004367">
    <property type="component" value="Unassembled WGS sequence"/>
</dbReference>
<dbReference type="GO" id="GO:0030655">
    <property type="term" value="P:beta-lactam antibiotic catabolic process"/>
    <property type="evidence" value="ECO:0007669"/>
    <property type="project" value="InterPro"/>
</dbReference>
<name>H5UTX9_9MICO</name>
<gene>
    <name evidence="4" type="ORF">MOPEL_098_00540</name>
</gene>
<dbReference type="STRING" id="1089455.MOPEL_098_00540"/>
<dbReference type="Pfam" id="PF13354">
    <property type="entry name" value="Beta-lactamase2"/>
    <property type="match status" value="1"/>
</dbReference>
<dbReference type="PANTHER" id="PTHR35333">
    <property type="entry name" value="BETA-LACTAMASE"/>
    <property type="match status" value="1"/>
</dbReference>
<evidence type="ECO:0000256" key="1">
    <source>
        <dbReference type="SAM" id="MobiDB-lite"/>
    </source>
</evidence>